<comment type="function">
    <text evidence="11">Peptidoglycan polymerase that catalyzes glycan chain elongation from lipid-linked precursors.</text>
</comment>
<dbReference type="PANTHER" id="PTHR30400">
    <property type="entry name" value="MONOFUNCTIONAL BIOSYNTHETIC PEPTIDOGLYCAN TRANSGLYCOSYLASE"/>
    <property type="match status" value="1"/>
</dbReference>
<evidence type="ECO:0000259" key="12">
    <source>
        <dbReference type="Pfam" id="PF00912"/>
    </source>
</evidence>
<comment type="caution">
    <text evidence="13">The sequence shown here is derived from an EMBL/GenBank/DDBJ whole genome shotgun (WGS) entry which is preliminary data.</text>
</comment>
<keyword evidence="8 11" id="KW-1133">Transmembrane helix</keyword>
<evidence type="ECO:0000256" key="8">
    <source>
        <dbReference type="ARBA" id="ARBA00022989"/>
    </source>
</evidence>
<keyword evidence="2 11" id="KW-0997">Cell inner membrane</keyword>
<organism evidence="13 14">
    <name type="scientific">Candidatus Thiodiazotropha taylori</name>
    <dbReference type="NCBI Taxonomy" id="2792791"/>
    <lineage>
        <taxon>Bacteria</taxon>
        <taxon>Pseudomonadati</taxon>
        <taxon>Pseudomonadota</taxon>
        <taxon>Gammaproteobacteria</taxon>
        <taxon>Chromatiales</taxon>
        <taxon>Sedimenticolaceae</taxon>
        <taxon>Candidatus Thiodiazotropha</taxon>
    </lineage>
</organism>
<comment type="subcellular location">
    <subcellularLocation>
        <location evidence="11">Cell inner membrane</location>
        <topology evidence="11">Single-pass membrane protein</topology>
    </subcellularLocation>
</comment>
<keyword evidence="10 11" id="KW-0961">Cell wall biogenesis/degradation</keyword>
<evidence type="ECO:0000256" key="11">
    <source>
        <dbReference type="HAMAP-Rule" id="MF_00766"/>
    </source>
</evidence>
<evidence type="ECO:0000256" key="1">
    <source>
        <dbReference type="ARBA" id="ARBA00022475"/>
    </source>
</evidence>
<dbReference type="AlphaFoldDB" id="A0A9E4N3Y7"/>
<dbReference type="InterPro" id="IPR001264">
    <property type="entry name" value="Glyco_trans_51"/>
</dbReference>
<dbReference type="SUPFAM" id="SSF53955">
    <property type="entry name" value="Lysozyme-like"/>
    <property type="match status" value="1"/>
</dbReference>
<dbReference type="NCBIfam" id="TIGR02070">
    <property type="entry name" value="mono_pep_trsgly"/>
    <property type="match status" value="1"/>
</dbReference>
<keyword evidence="4 11" id="KW-0808">Transferase</keyword>
<dbReference type="EC" id="2.4.99.28" evidence="11"/>
<sequence length="223" mass="25617">MLRLTFQFVLGVCILVITTIVLLRYFDPPTWSWKIQREFSKPAGYSEMTRHQWVGLDRIAPSVQLAVVAAEDQRFPYHFGIDPEAIMDALEEADRGKRLRGASTLTQQTAKNLFLWSNRDLPRKVLEMGIALLLELLWDKQRILEVYLNIAEFGPGVFGVGAASLYWFQAPVDDLSNNQAARLAAVLPNPWHYRAHPASPYVVERSGWIEQQMEQLGYDWLQQ</sequence>
<comment type="catalytic activity">
    <reaction evidence="11">
        <text>[GlcNAc-(1-&gt;4)-Mur2Ac(oyl-L-Ala-gamma-D-Glu-L-Lys-D-Ala-D-Ala)](n)-di-trans,octa-cis-undecaprenyl diphosphate + beta-D-GlcNAc-(1-&gt;4)-Mur2Ac(oyl-L-Ala-gamma-D-Glu-L-Lys-D-Ala-D-Ala)-di-trans,octa-cis-undecaprenyl diphosphate = [GlcNAc-(1-&gt;4)-Mur2Ac(oyl-L-Ala-gamma-D-Glu-L-Lys-D-Ala-D-Ala)](n+1)-di-trans,octa-cis-undecaprenyl diphosphate + di-trans,octa-cis-undecaprenyl diphosphate + H(+)</text>
        <dbReference type="Rhea" id="RHEA:23708"/>
        <dbReference type="Rhea" id="RHEA-COMP:9602"/>
        <dbReference type="Rhea" id="RHEA-COMP:9603"/>
        <dbReference type="ChEBI" id="CHEBI:15378"/>
        <dbReference type="ChEBI" id="CHEBI:58405"/>
        <dbReference type="ChEBI" id="CHEBI:60033"/>
        <dbReference type="ChEBI" id="CHEBI:78435"/>
        <dbReference type="EC" id="2.4.99.28"/>
    </reaction>
</comment>
<evidence type="ECO:0000256" key="10">
    <source>
        <dbReference type="ARBA" id="ARBA00023316"/>
    </source>
</evidence>
<comment type="similarity">
    <text evidence="11">Belongs to the glycosyltransferase 51 family.</text>
</comment>
<protein>
    <recommendedName>
        <fullName evidence="11">Biosynthetic peptidoglycan transglycosylase</fullName>
        <ecNumber evidence="11">2.4.99.28</ecNumber>
    </recommendedName>
    <alternativeName>
        <fullName evidence="11">Glycan polymerase</fullName>
    </alternativeName>
    <alternativeName>
        <fullName evidence="11">Peptidoglycan glycosyltransferase MtgA</fullName>
        <shortName evidence="11">PGT</shortName>
    </alternativeName>
</protein>
<evidence type="ECO:0000256" key="7">
    <source>
        <dbReference type="ARBA" id="ARBA00022984"/>
    </source>
</evidence>
<keyword evidence="1 11" id="KW-1003">Cell membrane</keyword>
<dbReference type="GO" id="GO:0009252">
    <property type="term" value="P:peptidoglycan biosynthetic process"/>
    <property type="evidence" value="ECO:0007669"/>
    <property type="project" value="UniProtKB-UniRule"/>
</dbReference>
<dbReference type="InterPro" id="IPR036950">
    <property type="entry name" value="PBP_transglycosylase"/>
</dbReference>
<dbReference type="GO" id="GO:0005886">
    <property type="term" value="C:plasma membrane"/>
    <property type="evidence" value="ECO:0007669"/>
    <property type="project" value="UniProtKB-SubCell"/>
</dbReference>
<keyword evidence="7 11" id="KW-0573">Peptidoglycan synthesis</keyword>
<gene>
    <name evidence="11 13" type="primary">mtgA</name>
    <name evidence="13" type="ORF">JAZ07_13005</name>
</gene>
<keyword evidence="9 11" id="KW-0472">Membrane</keyword>
<name>A0A9E4N3Y7_9GAMM</name>
<dbReference type="GO" id="GO:0071555">
    <property type="term" value="P:cell wall organization"/>
    <property type="evidence" value="ECO:0007669"/>
    <property type="project" value="UniProtKB-KW"/>
</dbReference>
<dbReference type="PANTHER" id="PTHR30400:SF0">
    <property type="entry name" value="BIOSYNTHETIC PEPTIDOGLYCAN TRANSGLYCOSYLASE"/>
    <property type="match status" value="1"/>
</dbReference>
<dbReference type="EMBL" id="JAEPCM010000455">
    <property type="protein sequence ID" value="MCG7947256.1"/>
    <property type="molecule type" value="Genomic_DNA"/>
</dbReference>
<proteinExistence type="inferred from homology"/>
<evidence type="ECO:0000256" key="4">
    <source>
        <dbReference type="ARBA" id="ARBA00022679"/>
    </source>
</evidence>
<dbReference type="HAMAP" id="MF_00766">
    <property type="entry name" value="PGT_MtgA"/>
    <property type="match status" value="1"/>
</dbReference>
<evidence type="ECO:0000256" key="5">
    <source>
        <dbReference type="ARBA" id="ARBA00022692"/>
    </source>
</evidence>
<dbReference type="InterPro" id="IPR011812">
    <property type="entry name" value="Pep_trsgly"/>
</dbReference>
<evidence type="ECO:0000256" key="3">
    <source>
        <dbReference type="ARBA" id="ARBA00022676"/>
    </source>
</evidence>
<feature type="transmembrane region" description="Helical" evidence="11">
    <location>
        <begin position="6"/>
        <end position="26"/>
    </location>
</feature>
<comment type="pathway">
    <text evidence="11">Cell wall biogenesis; peptidoglycan biosynthesis.</text>
</comment>
<reference evidence="13" key="1">
    <citation type="journal article" date="2021" name="Proc. Natl. Acad. Sci. U.S.A.">
        <title>Global biogeography of chemosynthetic symbionts reveals both localized and globally distributed symbiont groups. .</title>
        <authorList>
            <person name="Osvatic J.T."/>
            <person name="Wilkins L.G.E."/>
            <person name="Leibrecht L."/>
            <person name="Leray M."/>
            <person name="Zauner S."/>
            <person name="Polzin J."/>
            <person name="Camacho Y."/>
            <person name="Gros O."/>
            <person name="van Gils J.A."/>
            <person name="Eisen J.A."/>
            <person name="Petersen J.M."/>
            <person name="Yuen B."/>
        </authorList>
    </citation>
    <scope>NUCLEOTIDE SEQUENCE</scope>
    <source>
        <strain evidence="13">MAGclacostrist064TRANS</strain>
    </source>
</reference>
<feature type="domain" description="Glycosyl transferase family 51" evidence="12">
    <location>
        <begin position="48"/>
        <end position="213"/>
    </location>
</feature>
<dbReference type="GO" id="GO:0008360">
    <property type="term" value="P:regulation of cell shape"/>
    <property type="evidence" value="ECO:0007669"/>
    <property type="project" value="UniProtKB-KW"/>
</dbReference>
<dbReference type="Pfam" id="PF00912">
    <property type="entry name" value="Transgly"/>
    <property type="match status" value="1"/>
</dbReference>
<dbReference type="GO" id="GO:0016763">
    <property type="term" value="F:pentosyltransferase activity"/>
    <property type="evidence" value="ECO:0007669"/>
    <property type="project" value="InterPro"/>
</dbReference>
<evidence type="ECO:0000313" key="13">
    <source>
        <dbReference type="EMBL" id="MCG7947256.1"/>
    </source>
</evidence>
<dbReference type="InterPro" id="IPR023346">
    <property type="entry name" value="Lysozyme-like_dom_sf"/>
</dbReference>
<evidence type="ECO:0000256" key="6">
    <source>
        <dbReference type="ARBA" id="ARBA00022960"/>
    </source>
</evidence>
<evidence type="ECO:0000313" key="14">
    <source>
        <dbReference type="Proteomes" id="UP000886667"/>
    </source>
</evidence>
<evidence type="ECO:0000256" key="9">
    <source>
        <dbReference type="ARBA" id="ARBA00023136"/>
    </source>
</evidence>
<accession>A0A9E4N3Y7</accession>
<keyword evidence="6 11" id="KW-0133">Cell shape</keyword>
<dbReference type="Proteomes" id="UP000886667">
    <property type="component" value="Unassembled WGS sequence"/>
</dbReference>
<dbReference type="GO" id="GO:0008955">
    <property type="term" value="F:peptidoglycan glycosyltransferase activity"/>
    <property type="evidence" value="ECO:0007669"/>
    <property type="project" value="UniProtKB-UniRule"/>
</dbReference>
<keyword evidence="5 11" id="KW-0812">Transmembrane</keyword>
<evidence type="ECO:0000256" key="2">
    <source>
        <dbReference type="ARBA" id="ARBA00022519"/>
    </source>
</evidence>
<dbReference type="Gene3D" id="1.10.3810.10">
    <property type="entry name" value="Biosynthetic peptidoglycan transglycosylase-like"/>
    <property type="match status" value="1"/>
</dbReference>
<keyword evidence="3 11" id="KW-0328">Glycosyltransferase</keyword>
<dbReference type="GO" id="GO:0009274">
    <property type="term" value="C:peptidoglycan-based cell wall"/>
    <property type="evidence" value="ECO:0007669"/>
    <property type="project" value="InterPro"/>
</dbReference>